<keyword evidence="4" id="KW-0349">Heme</keyword>
<evidence type="ECO:0008006" key="12">
    <source>
        <dbReference type="Google" id="ProtNLM"/>
    </source>
</evidence>
<dbReference type="EMBL" id="JAUIZM010000005">
    <property type="protein sequence ID" value="KAK1385887.1"/>
    <property type="molecule type" value="Genomic_DNA"/>
</dbReference>
<dbReference type="PANTHER" id="PTHR47943">
    <property type="entry name" value="CYTOCHROME P450 93A3-LIKE"/>
    <property type="match status" value="1"/>
</dbReference>
<keyword evidence="11" id="KW-1185">Reference proteome</keyword>
<evidence type="ECO:0000313" key="11">
    <source>
        <dbReference type="Proteomes" id="UP001237642"/>
    </source>
</evidence>
<comment type="subcellular location">
    <subcellularLocation>
        <location evidence="2">Membrane</location>
    </subcellularLocation>
</comment>
<dbReference type="GO" id="GO:0004497">
    <property type="term" value="F:monooxygenase activity"/>
    <property type="evidence" value="ECO:0007669"/>
    <property type="project" value="UniProtKB-KW"/>
</dbReference>
<evidence type="ECO:0000256" key="2">
    <source>
        <dbReference type="ARBA" id="ARBA00004370"/>
    </source>
</evidence>
<dbReference type="Pfam" id="PF00067">
    <property type="entry name" value="p450"/>
    <property type="match status" value="1"/>
</dbReference>
<keyword evidence="7" id="KW-0408">Iron</keyword>
<comment type="similarity">
    <text evidence="3">Belongs to the cytochrome P450 family.</text>
</comment>
<name>A0AAD8IK83_9APIA</name>
<dbReference type="AlphaFoldDB" id="A0AAD8IK83"/>
<comment type="cofactor">
    <cofactor evidence="1">
        <name>heme</name>
        <dbReference type="ChEBI" id="CHEBI:30413"/>
    </cofactor>
</comment>
<comment type="caution">
    <text evidence="10">The sequence shown here is derived from an EMBL/GenBank/DDBJ whole genome shotgun (WGS) entry which is preliminary data.</text>
</comment>
<dbReference type="GO" id="GO:0016020">
    <property type="term" value="C:membrane"/>
    <property type="evidence" value="ECO:0007669"/>
    <property type="project" value="UniProtKB-SubCell"/>
</dbReference>
<keyword evidence="6" id="KW-0560">Oxidoreductase</keyword>
<evidence type="ECO:0000313" key="10">
    <source>
        <dbReference type="EMBL" id="KAK1385887.1"/>
    </source>
</evidence>
<dbReference type="GO" id="GO:0005506">
    <property type="term" value="F:iron ion binding"/>
    <property type="evidence" value="ECO:0007669"/>
    <property type="project" value="InterPro"/>
</dbReference>
<dbReference type="GO" id="GO:0020037">
    <property type="term" value="F:heme binding"/>
    <property type="evidence" value="ECO:0007669"/>
    <property type="project" value="InterPro"/>
</dbReference>
<accession>A0AAD8IK83</accession>
<reference evidence="10" key="1">
    <citation type="submission" date="2023-02" db="EMBL/GenBank/DDBJ databases">
        <title>Genome of toxic invasive species Heracleum sosnowskyi carries increased number of genes despite the absence of recent whole-genome duplications.</title>
        <authorList>
            <person name="Schelkunov M."/>
            <person name="Shtratnikova V."/>
            <person name="Makarenko M."/>
            <person name="Klepikova A."/>
            <person name="Omelchenko D."/>
            <person name="Novikova G."/>
            <person name="Obukhova E."/>
            <person name="Bogdanov V."/>
            <person name="Penin A."/>
            <person name="Logacheva M."/>
        </authorList>
    </citation>
    <scope>NUCLEOTIDE SEQUENCE</scope>
    <source>
        <strain evidence="10">Hsosn_3</strain>
        <tissue evidence="10">Leaf</tissue>
    </source>
</reference>
<evidence type="ECO:0000256" key="8">
    <source>
        <dbReference type="ARBA" id="ARBA00023033"/>
    </source>
</evidence>
<dbReference type="InterPro" id="IPR001128">
    <property type="entry name" value="Cyt_P450"/>
</dbReference>
<evidence type="ECO:0000256" key="1">
    <source>
        <dbReference type="ARBA" id="ARBA00001971"/>
    </source>
</evidence>
<evidence type="ECO:0000256" key="3">
    <source>
        <dbReference type="ARBA" id="ARBA00010617"/>
    </source>
</evidence>
<gene>
    <name evidence="10" type="ORF">POM88_023622</name>
</gene>
<evidence type="ECO:0000256" key="6">
    <source>
        <dbReference type="ARBA" id="ARBA00023002"/>
    </source>
</evidence>
<dbReference type="SUPFAM" id="SSF48264">
    <property type="entry name" value="Cytochrome P450"/>
    <property type="match status" value="1"/>
</dbReference>
<keyword evidence="8" id="KW-0503">Monooxygenase</keyword>
<evidence type="ECO:0000256" key="4">
    <source>
        <dbReference type="ARBA" id="ARBA00022617"/>
    </source>
</evidence>
<keyword evidence="5" id="KW-0479">Metal-binding</keyword>
<evidence type="ECO:0000256" key="5">
    <source>
        <dbReference type="ARBA" id="ARBA00022723"/>
    </source>
</evidence>
<reference evidence="10" key="2">
    <citation type="submission" date="2023-05" db="EMBL/GenBank/DDBJ databases">
        <authorList>
            <person name="Schelkunov M.I."/>
        </authorList>
    </citation>
    <scope>NUCLEOTIDE SEQUENCE</scope>
    <source>
        <strain evidence="10">Hsosn_3</strain>
        <tissue evidence="10">Leaf</tissue>
    </source>
</reference>
<evidence type="ECO:0000256" key="7">
    <source>
        <dbReference type="ARBA" id="ARBA00023004"/>
    </source>
</evidence>
<dbReference type="InterPro" id="IPR036396">
    <property type="entry name" value="Cyt_P450_sf"/>
</dbReference>
<sequence length="193" mass="22217">MKSKSRDTLALVFLAYLVQERSKKKQTQLPPGPKSIPVLGHLHLIGKNPHQDLQKLAEKHGSIMYLRFGFVSNIIVSSPRAAKQFLKIHDLNFASRPHNEAAMYVAYDHRNLTFGAYGPYWRDMRKLCTLELLSNAKINSFQAMRKEEIRLLVDSIENATREHIELDMTEEFGLVVRRANHLKAIPASRLHLY</sequence>
<dbReference type="PANTHER" id="PTHR47943:SF2">
    <property type="entry name" value="CYTOCHROME P450"/>
    <property type="match status" value="1"/>
</dbReference>
<dbReference type="GO" id="GO:0016705">
    <property type="term" value="F:oxidoreductase activity, acting on paired donors, with incorporation or reduction of molecular oxygen"/>
    <property type="evidence" value="ECO:0007669"/>
    <property type="project" value="InterPro"/>
</dbReference>
<keyword evidence="9" id="KW-0472">Membrane</keyword>
<proteinExistence type="inferred from homology"/>
<evidence type="ECO:0000256" key="9">
    <source>
        <dbReference type="ARBA" id="ARBA00023136"/>
    </source>
</evidence>
<organism evidence="10 11">
    <name type="scientific">Heracleum sosnowskyi</name>
    <dbReference type="NCBI Taxonomy" id="360622"/>
    <lineage>
        <taxon>Eukaryota</taxon>
        <taxon>Viridiplantae</taxon>
        <taxon>Streptophyta</taxon>
        <taxon>Embryophyta</taxon>
        <taxon>Tracheophyta</taxon>
        <taxon>Spermatophyta</taxon>
        <taxon>Magnoliopsida</taxon>
        <taxon>eudicotyledons</taxon>
        <taxon>Gunneridae</taxon>
        <taxon>Pentapetalae</taxon>
        <taxon>asterids</taxon>
        <taxon>campanulids</taxon>
        <taxon>Apiales</taxon>
        <taxon>Apiaceae</taxon>
        <taxon>Apioideae</taxon>
        <taxon>apioid superclade</taxon>
        <taxon>Tordylieae</taxon>
        <taxon>Tordyliinae</taxon>
        <taxon>Heracleum</taxon>
    </lineage>
</organism>
<protein>
    <recommendedName>
        <fullName evidence="12">Cytochrome P450</fullName>
    </recommendedName>
</protein>
<dbReference type="Proteomes" id="UP001237642">
    <property type="component" value="Unassembled WGS sequence"/>
</dbReference>
<dbReference type="Gene3D" id="1.10.630.10">
    <property type="entry name" value="Cytochrome P450"/>
    <property type="match status" value="1"/>
</dbReference>